<proteinExistence type="predicted"/>
<gene>
    <name evidence="1" type="ORF">EV702DRAFT_784613</name>
</gene>
<evidence type="ECO:0000313" key="1">
    <source>
        <dbReference type="EMBL" id="KAG1766841.1"/>
    </source>
</evidence>
<organism evidence="1 2">
    <name type="scientific">Suillus placidus</name>
    <dbReference type="NCBI Taxonomy" id="48579"/>
    <lineage>
        <taxon>Eukaryota</taxon>
        <taxon>Fungi</taxon>
        <taxon>Dikarya</taxon>
        <taxon>Basidiomycota</taxon>
        <taxon>Agaricomycotina</taxon>
        <taxon>Agaricomycetes</taxon>
        <taxon>Agaricomycetidae</taxon>
        <taxon>Boletales</taxon>
        <taxon>Suillineae</taxon>
        <taxon>Suillaceae</taxon>
        <taxon>Suillus</taxon>
    </lineage>
</organism>
<evidence type="ECO:0000313" key="2">
    <source>
        <dbReference type="Proteomes" id="UP000714275"/>
    </source>
</evidence>
<comment type="caution">
    <text evidence="1">The sequence shown here is derived from an EMBL/GenBank/DDBJ whole genome shotgun (WGS) entry which is preliminary data.</text>
</comment>
<protein>
    <submittedName>
        <fullName evidence="1">Uncharacterized protein</fullName>
    </submittedName>
</protein>
<dbReference type="AlphaFoldDB" id="A0A9P7CXJ9"/>
<dbReference type="EMBL" id="JABBWD010000092">
    <property type="protein sequence ID" value="KAG1766841.1"/>
    <property type="molecule type" value="Genomic_DNA"/>
</dbReference>
<keyword evidence="2" id="KW-1185">Reference proteome</keyword>
<name>A0A9P7CXJ9_9AGAM</name>
<dbReference type="OrthoDB" id="3040699at2759"/>
<dbReference type="Proteomes" id="UP000714275">
    <property type="component" value="Unassembled WGS sequence"/>
</dbReference>
<sequence length="244" mass="27931">MDVMIYRRRLGSVRKTLDITFNLDDPHYSHIARWAKSKRTKSFLMSDLEQSVCVSFACYHIPSLPSNPLESENLRHALRHSALHSPCSWPASGNLSLQTKRDGKDFIIPLAPPILVTPNNCIDVSSFIRSGENTFSVVQQNDMSDYLFVFHAHYPTPQQLDYVASCRHRREECVKSISDLCKLEPKESLWRRSPSEVRRISTSKQAVLLLSPLCVFDFILTNHPCLLRPCRCRCFGSISICHSH</sequence>
<accession>A0A9P7CXJ9</accession>
<reference evidence="1" key="1">
    <citation type="journal article" date="2020" name="New Phytol.">
        <title>Comparative genomics reveals dynamic genome evolution in host specialist ectomycorrhizal fungi.</title>
        <authorList>
            <person name="Lofgren L.A."/>
            <person name="Nguyen N.H."/>
            <person name="Vilgalys R."/>
            <person name="Ruytinx J."/>
            <person name="Liao H.L."/>
            <person name="Branco S."/>
            <person name="Kuo A."/>
            <person name="LaButti K."/>
            <person name="Lipzen A."/>
            <person name="Andreopoulos W."/>
            <person name="Pangilinan J."/>
            <person name="Riley R."/>
            <person name="Hundley H."/>
            <person name="Na H."/>
            <person name="Barry K."/>
            <person name="Grigoriev I.V."/>
            <person name="Stajich J.E."/>
            <person name="Kennedy P.G."/>
        </authorList>
    </citation>
    <scope>NUCLEOTIDE SEQUENCE</scope>
    <source>
        <strain evidence="1">DOB743</strain>
    </source>
</reference>